<accession>A0A6A3ICJ4</accession>
<evidence type="ECO:0000313" key="2">
    <source>
        <dbReference type="EMBL" id="KAE8973034.1"/>
    </source>
</evidence>
<feature type="region of interest" description="Disordered" evidence="1">
    <location>
        <begin position="27"/>
        <end position="80"/>
    </location>
</feature>
<sequence length="80" mass="8046">MRAQFTKEEPRDAVGRVMIGEAVAEVKSNSGEEEVAASDDVAAGRESIAEASASGDTGTGGEAAARESPASTLGIFASET</sequence>
<evidence type="ECO:0000256" key="1">
    <source>
        <dbReference type="SAM" id="MobiDB-lite"/>
    </source>
</evidence>
<evidence type="ECO:0000313" key="5">
    <source>
        <dbReference type="Proteomes" id="UP000429607"/>
    </source>
</evidence>
<dbReference type="EMBL" id="QXFT01002674">
    <property type="protein sequence ID" value="KAE9294719.1"/>
    <property type="molecule type" value="Genomic_DNA"/>
</dbReference>
<reference evidence="5 7" key="1">
    <citation type="submission" date="2018-09" db="EMBL/GenBank/DDBJ databases">
        <title>Genomic investigation of the strawberry pathogen Phytophthora fragariae indicates pathogenicity is determined by transcriptional variation in three key races.</title>
        <authorList>
            <person name="Adams T.M."/>
            <person name="Armitage A.D."/>
            <person name="Sobczyk M.K."/>
            <person name="Bates H.J."/>
            <person name="Dunwell J.M."/>
            <person name="Nellist C.F."/>
            <person name="Harrison R.J."/>
        </authorList>
    </citation>
    <scope>NUCLEOTIDE SEQUENCE [LARGE SCALE GENOMIC DNA]</scope>
    <source>
        <strain evidence="3 5">SCRP249</strain>
        <strain evidence="2 7">SCRP324</strain>
        <strain evidence="4 6">SCRP333</strain>
    </source>
</reference>
<evidence type="ECO:0000313" key="4">
    <source>
        <dbReference type="EMBL" id="KAE9294719.1"/>
    </source>
</evidence>
<dbReference type="OrthoDB" id="10318177at2759"/>
<dbReference type="Proteomes" id="UP000435112">
    <property type="component" value="Unassembled WGS sequence"/>
</dbReference>
<dbReference type="Proteomes" id="UP000434957">
    <property type="component" value="Unassembled WGS sequence"/>
</dbReference>
<organism evidence="3 5">
    <name type="scientific">Phytophthora rubi</name>
    <dbReference type="NCBI Taxonomy" id="129364"/>
    <lineage>
        <taxon>Eukaryota</taxon>
        <taxon>Sar</taxon>
        <taxon>Stramenopiles</taxon>
        <taxon>Oomycota</taxon>
        <taxon>Peronosporomycetes</taxon>
        <taxon>Peronosporales</taxon>
        <taxon>Peronosporaceae</taxon>
        <taxon>Phytophthora</taxon>
    </lineage>
</organism>
<proteinExistence type="predicted"/>
<dbReference type="EMBL" id="QXFV01003180">
    <property type="protein sequence ID" value="KAE8979172.1"/>
    <property type="molecule type" value="Genomic_DNA"/>
</dbReference>
<comment type="caution">
    <text evidence="3">The sequence shown here is derived from an EMBL/GenBank/DDBJ whole genome shotgun (WGS) entry which is preliminary data.</text>
</comment>
<dbReference type="AlphaFoldDB" id="A0A6A3ICJ4"/>
<evidence type="ECO:0000313" key="3">
    <source>
        <dbReference type="EMBL" id="KAE8979172.1"/>
    </source>
</evidence>
<gene>
    <name evidence="3" type="ORF">PR001_g24629</name>
    <name evidence="2" type="ORF">PR002_g26323</name>
    <name evidence="4" type="ORF">PR003_g24194</name>
</gene>
<dbReference type="EMBL" id="QXFU01003745">
    <property type="protein sequence ID" value="KAE8973034.1"/>
    <property type="molecule type" value="Genomic_DNA"/>
</dbReference>
<evidence type="ECO:0000313" key="6">
    <source>
        <dbReference type="Proteomes" id="UP000434957"/>
    </source>
</evidence>
<keyword evidence="6" id="KW-1185">Reference proteome</keyword>
<evidence type="ECO:0000313" key="7">
    <source>
        <dbReference type="Proteomes" id="UP000435112"/>
    </source>
</evidence>
<protein>
    <submittedName>
        <fullName evidence="3">Uncharacterized protein</fullName>
    </submittedName>
</protein>
<dbReference type="Proteomes" id="UP000429607">
    <property type="component" value="Unassembled WGS sequence"/>
</dbReference>
<name>A0A6A3ICJ4_9STRA</name>